<reference evidence="2" key="1">
    <citation type="submission" date="2014-09" db="EMBL/GenBank/DDBJ databases">
        <authorList>
            <person name="Magalhaes I.L.F."/>
            <person name="Oliveira U."/>
            <person name="Santos F.R."/>
            <person name="Vidigal T.H.D.A."/>
            <person name="Brescovit A.D."/>
            <person name="Santos A.J."/>
        </authorList>
    </citation>
    <scope>NUCLEOTIDE SEQUENCE</scope>
    <source>
        <tissue evidence="2">Shoot tissue taken approximately 20 cm above the soil surface</tissue>
    </source>
</reference>
<reference evidence="2" key="2">
    <citation type="journal article" date="2015" name="Data Brief">
        <title>Shoot transcriptome of the giant reed, Arundo donax.</title>
        <authorList>
            <person name="Barrero R.A."/>
            <person name="Guerrero F.D."/>
            <person name="Moolhuijzen P."/>
            <person name="Goolsby J.A."/>
            <person name="Tidwell J."/>
            <person name="Bellgard S.E."/>
            <person name="Bellgard M.I."/>
        </authorList>
    </citation>
    <scope>NUCLEOTIDE SEQUENCE</scope>
    <source>
        <tissue evidence="2">Shoot tissue taken approximately 20 cm above the soil surface</tissue>
    </source>
</reference>
<feature type="transmembrane region" description="Helical" evidence="1">
    <location>
        <begin position="12"/>
        <end position="39"/>
    </location>
</feature>
<name>A0A0A9CJY1_ARUDO</name>
<proteinExistence type="predicted"/>
<dbReference type="EMBL" id="GBRH01221999">
    <property type="protein sequence ID" value="JAD75896.1"/>
    <property type="molecule type" value="Transcribed_RNA"/>
</dbReference>
<sequence length="57" mass="6675">MKSFTYHCPVSLLSAMTILAAQPQWVIFSDFLFLLAFFMCFPSRNPCQEQTNFVRHI</sequence>
<accession>A0A0A9CJY1</accession>
<keyword evidence="1" id="KW-0472">Membrane</keyword>
<keyword evidence="1" id="KW-1133">Transmembrane helix</keyword>
<organism evidence="2">
    <name type="scientific">Arundo donax</name>
    <name type="common">Giant reed</name>
    <name type="synonym">Donax arundinaceus</name>
    <dbReference type="NCBI Taxonomy" id="35708"/>
    <lineage>
        <taxon>Eukaryota</taxon>
        <taxon>Viridiplantae</taxon>
        <taxon>Streptophyta</taxon>
        <taxon>Embryophyta</taxon>
        <taxon>Tracheophyta</taxon>
        <taxon>Spermatophyta</taxon>
        <taxon>Magnoliopsida</taxon>
        <taxon>Liliopsida</taxon>
        <taxon>Poales</taxon>
        <taxon>Poaceae</taxon>
        <taxon>PACMAD clade</taxon>
        <taxon>Arundinoideae</taxon>
        <taxon>Arundineae</taxon>
        <taxon>Arundo</taxon>
    </lineage>
</organism>
<evidence type="ECO:0000256" key="1">
    <source>
        <dbReference type="SAM" id="Phobius"/>
    </source>
</evidence>
<protein>
    <submittedName>
        <fullName evidence="2">Uncharacterized protein</fullName>
    </submittedName>
</protein>
<dbReference type="AlphaFoldDB" id="A0A0A9CJY1"/>
<evidence type="ECO:0000313" key="2">
    <source>
        <dbReference type="EMBL" id="JAD75896.1"/>
    </source>
</evidence>
<keyword evidence="1" id="KW-0812">Transmembrane</keyword>